<dbReference type="InterPro" id="IPR020103">
    <property type="entry name" value="PsdUridine_synth_cat_dom_sf"/>
</dbReference>
<accession>A0A812P259</accession>
<feature type="compositionally biased region" description="Basic and acidic residues" evidence="3">
    <location>
        <begin position="832"/>
        <end position="843"/>
    </location>
</feature>
<dbReference type="InterPro" id="IPR006145">
    <property type="entry name" value="PsdUridine_synth_RsuA/RluA"/>
</dbReference>
<protein>
    <submittedName>
        <fullName evidence="5">YhcT protein</fullName>
    </submittedName>
</protein>
<dbReference type="Gene3D" id="1.25.40.10">
    <property type="entry name" value="Tetratricopeptide repeat domain"/>
    <property type="match status" value="1"/>
</dbReference>
<dbReference type="AlphaFoldDB" id="A0A812P259"/>
<dbReference type="InterPro" id="IPR002885">
    <property type="entry name" value="PPR_rpt"/>
</dbReference>
<feature type="region of interest" description="Disordered" evidence="3">
    <location>
        <begin position="805"/>
        <end position="850"/>
    </location>
</feature>
<feature type="repeat" description="PPR" evidence="2">
    <location>
        <begin position="119"/>
        <end position="153"/>
    </location>
</feature>
<feature type="compositionally biased region" description="Basic residues" evidence="3">
    <location>
        <begin position="813"/>
        <end position="825"/>
    </location>
</feature>
<evidence type="ECO:0000256" key="2">
    <source>
        <dbReference type="PROSITE-ProRule" id="PRU00708"/>
    </source>
</evidence>
<gene>
    <name evidence="5" type="primary">yhcT</name>
    <name evidence="5" type="ORF">SNAT2548_LOCUS16646</name>
</gene>
<evidence type="ECO:0000256" key="3">
    <source>
        <dbReference type="SAM" id="MobiDB-lite"/>
    </source>
</evidence>
<dbReference type="GO" id="GO:0003723">
    <property type="term" value="F:RNA binding"/>
    <property type="evidence" value="ECO:0007669"/>
    <property type="project" value="InterPro"/>
</dbReference>
<comment type="caution">
    <text evidence="5">The sequence shown here is derived from an EMBL/GenBank/DDBJ whole genome shotgun (WGS) entry which is preliminary data.</text>
</comment>
<dbReference type="GO" id="GO:0009982">
    <property type="term" value="F:pseudouridine synthase activity"/>
    <property type="evidence" value="ECO:0007669"/>
    <property type="project" value="InterPro"/>
</dbReference>
<dbReference type="InterPro" id="IPR011990">
    <property type="entry name" value="TPR-like_helical_dom_sf"/>
</dbReference>
<evidence type="ECO:0000256" key="1">
    <source>
        <dbReference type="ARBA" id="ARBA00010876"/>
    </source>
</evidence>
<dbReference type="Gene3D" id="3.30.2350.10">
    <property type="entry name" value="Pseudouridine synthase"/>
    <property type="match status" value="1"/>
</dbReference>
<evidence type="ECO:0000259" key="4">
    <source>
        <dbReference type="Pfam" id="PF00849"/>
    </source>
</evidence>
<dbReference type="Pfam" id="PF00849">
    <property type="entry name" value="PseudoU_synth_2"/>
    <property type="match status" value="1"/>
</dbReference>
<dbReference type="CDD" id="cd02869">
    <property type="entry name" value="PseudoU_synth_RluA_like"/>
    <property type="match status" value="1"/>
</dbReference>
<feature type="domain" description="Pseudouridine synthase RsuA/RluA-like" evidence="4">
    <location>
        <begin position="248"/>
        <end position="404"/>
    </location>
</feature>
<evidence type="ECO:0000313" key="6">
    <source>
        <dbReference type="Proteomes" id="UP000604046"/>
    </source>
</evidence>
<dbReference type="PANTHER" id="PTHR21600">
    <property type="entry name" value="MITOCHONDRIAL RNA PSEUDOURIDINE SYNTHASE"/>
    <property type="match status" value="1"/>
</dbReference>
<dbReference type="GO" id="GO:0000455">
    <property type="term" value="P:enzyme-directed rRNA pseudouridine synthesis"/>
    <property type="evidence" value="ECO:0007669"/>
    <property type="project" value="TreeGrafter"/>
</dbReference>
<dbReference type="SUPFAM" id="SSF55120">
    <property type="entry name" value="Pseudouridine synthase"/>
    <property type="match status" value="1"/>
</dbReference>
<reference evidence="5" key="1">
    <citation type="submission" date="2021-02" db="EMBL/GenBank/DDBJ databases">
        <authorList>
            <person name="Dougan E. K."/>
            <person name="Rhodes N."/>
            <person name="Thang M."/>
            <person name="Chan C."/>
        </authorList>
    </citation>
    <scope>NUCLEOTIDE SEQUENCE</scope>
</reference>
<proteinExistence type="inferred from homology"/>
<dbReference type="InterPro" id="IPR050188">
    <property type="entry name" value="RluA_PseudoU_synthase"/>
</dbReference>
<sequence>MQSTASDLDTVISYSAALSSFQHPSQWQRGTDLFQQCRAQSELDIIAGNSLVAALEGSARWREALHALRFSAHASLQPDRLGTNTVVSAAGKAGKWHLSLSLFRHMAGQRRLRRRMSPDHITYSALVQGFESGGAWQRAWSLLSNMGCSGCRPNALDLTSALEAGASWPFSLAVLFAEHRVDSLLAAAAIARVPVRAQQEQLLLAILSRWRAAGPTAAPQSITEDAEPPPTWPSLGEGLEVLKEVPGIVVVMKPAGIRTEAAASAVRYAASGRYSGFHLASRLDSPTSGVLPIACGPPGSLEAEWLQLQFAARLVHKEYWCLCQGTSLGVRGATGEICSPLRAREVEEGVFRAEVSSRGRPAHTMYEVLSRYASPDTPDHQEVMLLRVKLLTGRTHQIRVHMASIGRPLIGDVLYGLEVPWCSRLFLHCRSVRFRDLTFAVVDVDVPLPPALCDALAALTEIESWSEEHLRTIVLALRTTRDPSAAQHQGAWRKAINAACRSKGGHYAGYSCKVVSWDDVSRGTVGGSLSCWGANITDTYLKSRSGTALFTVRSENWDEKLGVVGAQEVAVVAGKGAGPPQPVTLRTILQELGAYGKYAGLPSDTDLSDAALDAKCSIRFQTTFLPVEAPGSGRGTLEFATEAYNYNTREDSDPRNLLLLCTSQGIAVQQDGRGKKRLFHHATDGHGKIHRYWLEAEESQHRVGGPQEESVEERADALRRGKATSSVIGIRAMGKRFNVLMTIQVPLKQRRGERKGLCSWQQDAQKYLTDLGTNSKVTWGADGSLTVTTTSCYGQDTILKAFKTAEDTPRSSCRSRSRSRARSRGSRGSCSNDDRDRGRDRGGRSSAARVSRGSEFDVWPGLSVKAPKRHDSEHVTITVVVYNVVQGGVPSTQDVLNAIDDLEMLYKACSANSRLADSTCDFMKQELTVQDMCDISCKMQYQPPTQDVQQYDVFPAA</sequence>
<dbReference type="PROSITE" id="PS51375">
    <property type="entry name" value="PPR"/>
    <property type="match status" value="1"/>
</dbReference>
<comment type="similarity">
    <text evidence="1">Belongs to the pseudouridine synthase RluA family.</text>
</comment>
<dbReference type="Proteomes" id="UP000604046">
    <property type="component" value="Unassembled WGS sequence"/>
</dbReference>
<dbReference type="OrthoDB" id="428753at2759"/>
<name>A0A812P259_9DINO</name>
<dbReference type="PANTHER" id="PTHR21600:SF87">
    <property type="entry name" value="RNA PSEUDOURIDYLATE SYNTHASE DOMAIN-CONTAINING PROTEIN 1"/>
    <property type="match status" value="1"/>
</dbReference>
<organism evidence="5 6">
    <name type="scientific">Symbiodinium natans</name>
    <dbReference type="NCBI Taxonomy" id="878477"/>
    <lineage>
        <taxon>Eukaryota</taxon>
        <taxon>Sar</taxon>
        <taxon>Alveolata</taxon>
        <taxon>Dinophyceae</taxon>
        <taxon>Suessiales</taxon>
        <taxon>Symbiodiniaceae</taxon>
        <taxon>Symbiodinium</taxon>
    </lineage>
</organism>
<keyword evidence="6" id="KW-1185">Reference proteome</keyword>
<evidence type="ECO:0000313" key="5">
    <source>
        <dbReference type="EMBL" id="CAE7317443.1"/>
    </source>
</evidence>
<dbReference type="EMBL" id="CAJNDS010002086">
    <property type="protein sequence ID" value="CAE7317443.1"/>
    <property type="molecule type" value="Genomic_DNA"/>
</dbReference>